<name>A0ABY8WUB0_9BACT</name>
<dbReference type="InterPro" id="IPR003439">
    <property type="entry name" value="ABC_transporter-like_ATP-bd"/>
</dbReference>
<accession>A0ABY8WUB0</accession>
<dbReference type="CDD" id="cd03221">
    <property type="entry name" value="ABCF_EF-3"/>
    <property type="match status" value="1"/>
</dbReference>
<dbReference type="GO" id="GO:0005524">
    <property type="term" value="F:ATP binding"/>
    <property type="evidence" value="ECO:0007669"/>
    <property type="project" value="UniProtKB-KW"/>
</dbReference>
<gene>
    <name evidence="5" type="primary">yheS</name>
    <name evidence="5" type="ORF">SEML1_0346</name>
</gene>
<sequence length="552" mass="62370">MIADVRITDKSFGPTVLMTGVKFSVDDGEKVGLIGRNGAGKTTLFGILTGADKDFTGSVIFRRGSVVVVTAQEHHDVGDITVLEYILSGLPEYARLRHILHTYPETMGNDMAKIEEYTQALDRFGQKGFYQIEELVTEELRNFQMDGMAERPLASLSGGQKRLVEVVKIMHAQADLALIDEPTNHMDYVAKKQFIDWMKASKQAMLVITHDRDVLKEVDRIVELKDGVTVNYEGNYDAYLKHNAFATSNAMNEYETVARRIANLKDKVLQFRRMKERTRDPDTIKQFKRRENQAAIELAELEKIEKPTFWIDREHVAQLDYKVADRYQKFKARNIHLRMKDGAMRSRRKLVEARDVALGYGDVLLFEGVNIDLREGEAVELRGRNGAGKTTLIRALLAGSTQDSKAAPVLYGGTLTLDPHVRVGVYEQEIAPTYLNMPLHDAIEQMYIDRKLAIGETKIRQLMGDYLFTDTDGMTPLVRLSGGQKARFQIISMLANDPQLLILDEPTNHLDLPSIEELETALERYAGAILYVSHDDYFRRKIGGVVVQIGAV</sequence>
<evidence type="ECO:0000313" key="6">
    <source>
        <dbReference type="Proteomes" id="UP001177295"/>
    </source>
</evidence>
<dbReference type="SUPFAM" id="SSF52540">
    <property type="entry name" value="P-loop containing nucleoside triphosphate hydrolases"/>
    <property type="match status" value="2"/>
</dbReference>
<keyword evidence="6" id="KW-1185">Reference proteome</keyword>
<dbReference type="RefSeq" id="WP_376754335.1">
    <property type="nucleotide sequence ID" value="NZ_CP124550.1"/>
</dbReference>
<dbReference type="Pfam" id="PF00005">
    <property type="entry name" value="ABC_tran"/>
    <property type="match status" value="2"/>
</dbReference>
<evidence type="ECO:0000256" key="3">
    <source>
        <dbReference type="SAM" id="Coils"/>
    </source>
</evidence>
<dbReference type="PANTHER" id="PTHR42855:SF2">
    <property type="entry name" value="DRUG RESISTANCE ABC TRANSPORTER,ATP-BINDING PROTEIN"/>
    <property type="match status" value="1"/>
</dbReference>
<keyword evidence="2 5" id="KW-0067">ATP-binding</keyword>
<feature type="domain" description="AAA+ ATPase" evidence="4">
    <location>
        <begin position="27"/>
        <end position="228"/>
    </location>
</feature>
<reference evidence="5 6" key="1">
    <citation type="journal article" date="2023" name="Cell">
        <title>Genetic manipulation of Patescibacteria provides mechanistic insights into microbial dark matter and the epibiotic lifestyle.</title>
        <authorList>
            <person name="Wang Y."/>
            <person name="Gallagher L.A."/>
            <person name="Andrade P.A."/>
            <person name="Liu A."/>
            <person name="Humphreys I.R."/>
            <person name="Turkarslan S."/>
            <person name="Cutler K.J."/>
            <person name="Arrieta-Ortiz M.L."/>
            <person name="Li Y."/>
            <person name="Radey M.C."/>
            <person name="McLean J.S."/>
            <person name="Cong Q."/>
            <person name="Baker D."/>
            <person name="Baliga N.S."/>
            <person name="Peterson S.B."/>
            <person name="Mougous J.D."/>
        </authorList>
    </citation>
    <scope>NUCLEOTIDE SEQUENCE [LARGE SCALE GENOMIC DNA]</scope>
    <source>
        <strain evidence="5 6">ML1</strain>
    </source>
</reference>
<feature type="domain" description="AAA+ ATPase" evidence="4">
    <location>
        <begin position="375"/>
        <end position="551"/>
    </location>
</feature>
<evidence type="ECO:0000256" key="1">
    <source>
        <dbReference type="ARBA" id="ARBA00022741"/>
    </source>
</evidence>
<evidence type="ECO:0000259" key="4">
    <source>
        <dbReference type="SMART" id="SM00382"/>
    </source>
</evidence>
<dbReference type="InterPro" id="IPR003593">
    <property type="entry name" value="AAA+_ATPase"/>
</dbReference>
<dbReference type="EMBL" id="CP124550">
    <property type="protein sequence ID" value="WIO45973.1"/>
    <property type="molecule type" value="Genomic_DNA"/>
</dbReference>
<keyword evidence="1" id="KW-0547">Nucleotide-binding</keyword>
<evidence type="ECO:0000256" key="2">
    <source>
        <dbReference type="ARBA" id="ARBA00022840"/>
    </source>
</evidence>
<dbReference type="SMART" id="SM00382">
    <property type="entry name" value="AAA"/>
    <property type="match status" value="2"/>
</dbReference>
<keyword evidence="3" id="KW-0175">Coiled coil</keyword>
<dbReference type="Gene3D" id="3.40.50.300">
    <property type="entry name" value="P-loop containing nucleotide triphosphate hydrolases"/>
    <property type="match status" value="2"/>
</dbReference>
<evidence type="ECO:0000313" key="5">
    <source>
        <dbReference type="EMBL" id="WIO45973.1"/>
    </source>
</evidence>
<dbReference type="InterPro" id="IPR027417">
    <property type="entry name" value="P-loop_NTPase"/>
</dbReference>
<dbReference type="InterPro" id="IPR017871">
    <property type="entry name" value="ABC_transporter-like_CS"/>
</dbReference>
<protein>
    <submittedName>
        <fullName evidence="5">ABC transporter ATP-binding protein YheS</fullName>
    </submittedName>
</protein>
<proteinExistence type="predicted"/>
<dbReference type="InterPro" id="IPR051309">
    <property type="entry name" value="ABCF_ATPase"/>
</dbReference>
<dbReference type="PROSITE" id="PS00211">
    <property type="entry name" value="ABC_TRANSPORTER_1"/>
    <property type="match status" value="2"/>
</dbReference>
<dbReference type="Proteomes" id="UP001177295">
    <property type="component" value="Chromosome"/>
</dbReference>
<dbReference type="InterPro" id="IPR032781">
    <property type="entry name" value="ABC_tran_Xtn"/>
</dbReference>
<dbReference type="Pfam" id="PF12848">
    <property type="entry name" value="ABC_tran_Xtn"/>
    <property type="match status" value="1"/>
</dbReference>
<feature type="coiled-coil region" evidence="3">
    <location>
        <begin position="247"/>
        <end position="304"/>
    </location>
</feature>
<dbReference type="PANTHER" id="PTHR42855">
    <property type="entry name" value="ABC TRANSPORTER ATP-BINDING SUBUNIT"/>
    <property type="match status" value="1"/>
</dbReference>
<organism evidence="5 6">
    <name type="scientific">Candidatus Southlakia epibionticum</name>
    <dbReference type="NCBI Taxonomy" id="3043284"/>
    <lineage>
        <taxon>Bacteria</taxon>
        <taxon>Candidatus Saccharimonadota</taxon>
        <taxon>Candidatus Saccharimonadia</taxon>
        <taxon>Candidatus Saccharimonadales</taxon>
        <taxon>Candidatus Saccharimonadaceae</taxon>
        <taxon>Candidatus Southlakia</taxon>
    </lineage>
</organism>